<sequence>MFEVEVRRTGYTSPRKLGLKRHRGPTEIKLPRNAKTPKEIVDILISAGLNSNILWIEYSRGCFDRHCMELLIKQAGMSPESILPLPDRCGTVLQDLMLCLPGLASYKLGRIAPLMNTENPNLQRLHFSDADAAVLSDVLNLWVFKYGGSETV</sequence>
<organism evidence="1 2">
    <name type="scientific">Cladophialophora bantiana (strain ATCC 10958 / CBS 173.52 / CDC B-1940 / NIH 8579)</name>
    <name type="common">Xylohypha bantiana</name>
    <dbReference type="NCBI Taxonomy" id="1442370"/>
    <lineage>
        <taxon>Eukaryota</taxon>
        <taxon>Fungi</taxon>
        <taxon>Dikarya</taxon>
        <taxon>Ascomycota</taxon>
        <taxon>Pezizomycotina</taxon>
        <taxon>Eurotiomycetes</taxon>
        <taxon>Chaetothyriomycetidae</taxon>
        <taxon>Chaetothyriales</taxon>
        <taxon>Herpotrichiellaceae</taxon>
        <taxon>Cladophialophora</taxon>
    </lineage>
</organism>
<dbReference type="HOGENOM" id="CLU_1722150_0_0_1"/>
<evidence type="ECO:0000313" key="1">
    <source>
        <dbReference type="EMBL" id="KIW98707.1"/>
    </source>
</evidence>
<dbReference type="GeneID" id="27693296"/>
<dbReference type="OrthoDB" id="4158842at2759"/>
<accession>A0A0D2GJW8</accession>
<dbReference type="Proteomes" id="UP000053789">
    <property type="component" value="Unassembled WGS sequence"/>
</dbReference>
<dbReference type="VEuPathDB" id="FungiDB:Z519_00368"/>
<gene>
    <name evidence="1" type="ORF">Z519_00368</name>
</gene>
<name>A0A0D2GJW8_CLAB1</name>
<protein>
    <submittedName>
        <fullName evidence="1">Uncharacterized protein</fullName>
    </submittedName>
</protein>
<keyword evidence="2" id="KW-1185">Reference proteome</keyword>
<dbReference type="EMBL" id="KN846980">
    <property type="protein sequence ID" value="KIW98707.1"/>
    <property type="molecule type" value="Genomic_DNA"/>
</dbReference>
<evidence type="ECO:0000313" key="2">
    <source>
        <dbReference type="Proteomes" id="UP000053789"/>
    </source>
</evidence>
<proteinExistence type="predicted"/>
<dbReference type="AlphaFoldDB" id="A0A0D2GJW8"/>
<reference evidence="1" key="1">
    <citation type="submission" date="2015-01" db="EMBL/GenBank/DDBJ databases">
        <title>The Genome Sequence of Cladophialophora bantiana CBS 173.52.</title>
        <authorList>
            <consortium name="The Broad Institute Genomics Platform"/>
            <person name="Cuomo C."/>
            <person name="de Hoog S."/>
            <person name="Gorbushina A."/>
            <person name="Stielow B."/>
            <person name="Teixiera M."/>
            <person name="Abouelleil A."/>
            <person name="Chapman S.B."/>
            <person name="Priest M."/>
            <person name="Young S.K."/>
            <person name="Wortman J."/>
            <person name="Nusbaum C."/>
            <person name="Birren B."/>
        </authorList>
    </citation>
    <scope>NUCLEOTIDE SEQUENCE [LARGE SCALE GENOMIC DNA]</scope>
    <source>
        <strain evidence="1">CBS 173.52</strain>
    </source>
</reference>
<dbReference type="RefSeq" id="XP_016625376.1">
    <property type="nucleotide sequence ID" value="XM_016758127.1"/>
</dbReference>